<dbReference type="OrthoDB" id="9815010at2"/>
<dbReference type="SUPFAM" id="SSF48452">
    <property type="entry name" value="TPR-like"/>
    <property type="match status" value="1"/>
</dbReference>
<dbReference type="InterPro" id="IPR019734">
    <property type="entry name" value="TPR_rpt"/>
</dbReference>
<dbReference type="EMBL" id="FWFN01000002">
    <property type="protein sequence ID" value="SLN31274.1"/>
    <property type="molecule type" value="Genomic_DNA"/>
</dbReference>
<evidence type="ECO:0000313" key="3">
    <source>
        <dbReference type="EMBL" id="SLN31274.1"/>
    </source>
</evidence>
<keyword evidence="2" id="KW-0732">Signal</keyword>
<protein>
    <submittedName>
        <fullName evidence="3">Tetratricopeptide repeat protein</fullName>
    </submittedName>
</protein>
<feature type="chain" id="PRO_5012575375" evidence="2">
    <location>
        <begin position="30"/>
        <end position="187"/>
    </location>
</feature>
<evidence type="ECO:0000256" key="1">
    <source>
        <dbReference type="PROSITE-ProRule" id="PRU00339"/>
    </source>
</evidence>
<evidence type="ECO:0000256" key="2">
    <source>
        <dbReference type="SAM" id="SignalP"/>
    </source>
</evidence>
<dbReference type="Proteomes" id="UP000193963">
    <property type="component" value="Unassembled WGS sequence"/>
</dbReference>
<dbReference type="InterPro" id="IPR011990">
    <property type="entry name" value="TPR-like_helical_dom_sf"/>
</dbReference>
<accession>A0A1X6YTR2</accession>
<dbReference type="Gene3D" id="1.25.40.10">
    <property type="entry name" value="Tetratricopeptide repeat domain"/>
    <property type="match status" value="1"/>
</dbReference>
<reference evidence="3 4" key="1">
    <citation type="submission" date="2017-03" db="EMBL/GenBank/DDBJ databases">
        <authorList>
            <person name="Afonso C.L."/>
            <person name="Miller P.J."/>
            <person name="Scott M.A."/>
            <person name="Spackman E."/>
            <person name="Goraichik I."/>
            <person name="Dimitrov K.M."/>
            <person name="Suarez D.L."/>
            <person name="Swayne D.E."/>
        </authorList>
    </citation>
    <scope>NUCLEOTIDE SEQUENCE [LARGE SCALE GENOMIC DNA]</scope>
    <source>
        <strain evidence="3 4">CECT 7751</strain>
    </source>
</reference>
<name>A0A1X6YTR2_9RHOB</name>
<sequence length="187" mass="20231">MRAFNRHLKFVLTASAAALFLTVPTVGRADDSVTRLLDGLGQAEPAEAKQIERELELIWSRSGSSSMDLLLRKGRDALQGGDPQAAIGHLSALIDHAPDFAEGWHIRASAFYQLEEFGQAQSDLMQALALNPQHFQAAFGLAALMEQTGRIDAAYDGYRAVLSVYPAHEQAQAGRDRLAPLVSGSDT</sequence>
<keyword evidence="4" id="KW-1185">Reference proteome</keyword>
<feature type="signal peptide" evidence="2">
    <location>
        <begin position="1"/>
        <end position="29"/>
    </location>
</feature>
<dbReference type="PROSITE" id="PS50005">
    <property type="entry name" value="TPR"/>
    <property type="match status" value="1"/>
</dbReference>
<dbReference type="AlphaFoldDB" id="A0A1X6YTR2"/>
<organism evidence="3 4">
    <name type="scientific">Pseudooceanicola marinus</name>
    <dbReference type="NCBI Taxonomy" id="396013"/>
    <lineage>
        <taxon>Bacteria</taxon>
        <taxon>Pseudomonadati</taxon>
        <taxon>Pseudomonadota</taxon>
        <taxon>Alphaproteobacteria</taxon>
        <taxon>Rhodobacterales</taxon>
        <taxon>Paracoccaceae</taxon>
        <taxon>Pseudooceanicola</taxon>
    </lineage>
</organism>
<proteinExistence type="predicted"/>
<keyword evidence="1" id="KW-0802">TPR repeat</keyword>
<gene>
    <name evidence="3" type="ORF">PSM7751_01345</name>
</gene>
<feature type="repeat" description="TPR" evidence="1">
    <location>
        <begin position="101"/>
        <end position="134"/>
    </location>
</feature>
<dbReference type="Pfam" id="PF14559">
    <property type="entry name" value="TPR_19"/>
    <property type="match status" value="1"/>
</dbReference>
<dbReference type="RefSeq" id="WP_085887207.1">
    <property type="nucleotide sequence ID" value="NZ_FWFN01000002.1"/>
</dbReference>
<dbReference type="SMART" id="SM00028">
    <property type="entry name" value="TPR"/>
    <property type="match status" value="3"/>
</dbReference>
<evidence type="ECO:0000313" key="4">
    <source>
        <dbReference type="Proteomes" id="UP000193963"/>
    </source>
</evidence>